<dbReference type="AlphaFoldDB" id="A0AAD6ZFH3"/>
<comment type="caution">
    <text evidence="1">The sequence shown here is derived from an EMBL/GenBank/DDBJ whole genome shotgun (WGS) entry which is preliminary data.</text>
</comment>
<gene>
    <name evidence="1" type="ORF">DFH08DRAFT_390379</name>
</gene>
<organism evidence="1 2">
    <name type="scientific">Mycena albidolilacea</name>
    <dbReference type="NCBI Taxonomy" id="1033008"/>
    <lineage>
        <taxon>Eukaryota</taxon>
        <taxon>Fungi</taxon>
        <taxon>Dikarya</taxon>
        <taxon>Basidiomycota</taxon>
        <taxon>Agaricomycotina</taxon>
        <taxon>Agaricomycetes</taxon>
        <taxon>Agaricomycetidae</taxon>
        <taxon>Agaricales</taxon>
        <taxon>Marasmiineae</taxon>
        <taxon>Mycenaceae</taxon>
        <taxon>Mycena</taxon>
    </lineage>
</organism>
<evidence type="ECO:0000313" key="2">
    <source>
        <dbReference type="Proteomes" id="UP001218218"/>
    </source>
</evidence>
<accession>A0AAD6ZFH3</accession>
<reference evidence="1" key="1">
    <citation type="submission" date="2023-03" db="EMBL/GenBank/DDBJ databases">
        <title>Massive genome expansion in bonnet fungi (Mycena s.s.) driven by repeated elements and novel gene families across ecological guilds.</title>
        <authorList>
            <consortium name="Lawrence Berkeley National Laboratory"/>
            <person name="Harder C.B."/>
            <person name="Miyauchi S."/>
            <person name="Viragh M."/>
            <person name="Kuo A."/>
            <person name="Thoen E."/>
            <person name="Andreopoulos B."/>
            <person name="Lu D."/>
            <person name="Skrede I."/>
            <person name="Drula E."/>
            <person name="Henrissat B."/>
            <person name="Morin E."/>
            <person name="Kohler A."/>
            <person name="Barry K."/>
            <person name="LaButti K."/>
            <person name="Morin E."/>
            <person name="Salamov A."/>
            <person name="Lipzen A."/>
            <person name="Mereny Z."/>
            <person name="Hegedus B."/>
            <person name="Baldrian P."/>
            <person name="Stursova M."/>
            <person name="Weitz H."/>
            <person name="Taylor A."/>
            <person name="Grigoriev I.V."/>
            <person name="Nagy L.G."/>
            <person name="Martin F."/>
            <person name="Kauserud H."/>
        </authorList>
    </citation>
    <scope>NUCLEOTIDE SEQUENCE</scope>
    <source>
        <strain evidence="1">CBHHK002</strain>
    </source>
</reference>
<name>A0AAD6ZFH3_9AGAR</name>
<dbReference type="Proteomes" id="UP001218218">
    <property type="component" value="Unassembled WGS sequence"/>
</dbReference>
<keyword evidence="2" id="KW-1185">Reference proteome</keyword>
<dbReference type="EMBL" id="JARIHO010000054">
    <property type="protein sequence ID" value="KAJ7319301.1"/>
    <property type="molecule type" value="Genomic_DNA"/>
</dbReference>
<protein>
    <submittedName>
        <fullName evidence="1">Uncharacterized protein</fullName>
    </submittedName>
</protein>
<evidence type="ECO:0000313" key="1">
    <source>
        <dbReference type="EMBL" id="KAJ7319301.1"/>
    </source>
</evidence>
<sequence>MAPSSGFTFPDPPSAPTFIAGGRGAVRLTNTCLQRSAKMPLTIKIFQEVGSQTSHLLLAAALSSSERWEVADLYMQPWLLQKMAIINGSFSALKTLLVSVDLNMNMNGYEDEDEDENEEFEGLDEAFWNMFAVAPQLRSLQALSWMDDFRRTPFHLPWHQLTRLSTTFTSNTEALVTLRQLSDIIECRFTISKTEILPVDYSTIHLSHLRSLALQIETDEDEPVDTHQKHTSLLDFLETPCLQQLVTHKTADEAAVLGLVARSNCAASLESLNFHADSVDHSLMLRLAQKLPYLTTLVIGDFDGTLLPVSPVPAFIQTFSKQWIGARKIFPNHPRQIEVRIVDKRLSLQAVRDITPMLLTIDKDGLFFGIVPFPAFPQIIFERFDYY</sequence>
<proteinExistence type="predicted"/>